<feature type="signal peptide" evidence="1">
    <location>
        <begin position="1"/>
        <end position="21"/>
    </location>
</feature>
<evidence type="ECO:0000256" key="1">
    <source>
        <dbReference type="SAM" id="SignalP"/>
    </source>
</evidence>
<dbReference type="Proteomes" id="UP000321222">
    <property type="component" value="Chromosome"/>
</dbReference>
<dbReference type="KEGG" id="fak:FUA48_11305"/>
<protein>
    <recommendedName>
        <fullName evidence="4">Tissue inhibitor of metalloproteinase</fullName>
    </recommendedName>
</protein>
<dbReference type="EMBL" id="CP042831">
    <property type="protein sequence ID" value="QEE50147.1"/>
    <property type="molecule type" value="Genomic_DNA"/>
</dbReference>
<organism evidence="2 3">
    <name type="scientific">Flavobacterium alkalisoli</name>
    <dbReference type="NCBI Taxonomy" id="2602769"/>
    <lineage>
        <taxon>Bacteria</taxon>
        <taxon>Pseudomonadati</taxon>
        <taxon>Bacteroidota</taxon>
        <taxon>Flavobacteriia</taxon>
        <taxon>Flavobacteriales</taxon>
        <taxon>Flavobacteriaceae</taxon>
        <taxon>Flavobacterium</taxon>
    </lineage>
</organism>
<feature type="chain" id="PRO_5023012659" description="Tissue inhibitor of metalloproteinase" evidence="1">
    <location>
        <begin position="22"/>
        <end position="171"/>
    </location>
</feature>
<evidence type="ECO:0000313" key="3">
    <source>
        <dbReference type="Proteomes" id="UP000321222"/>
    </source>
</evidence>
<accession>A0A5B9FZF3</accession>
<dbReference type="Gene3D" id="2.40.50.120">
    <property type="match status" value="1"/>
</dbReference>
<dbReference type="PROSITE" id="PS51257">
    <property type="entry name" value="PROKAR_LIPOPROTEIN"/>
    <property type="match status" value="1"/>
</dbReference>
<gene>
    <name evidence="2" type="ORF">FUA48_11305</name>
</gene>
<evidence type="ECO:0008006" key="4">
    <source>
        <dbReference type="Google" id="ProtNLM"/>
    </source>
</evidence>
<proteinExistence type="predicted"/>
<evidence type="ECO:0000313" key="2">
    <source>
        <dbReference type="EMBL" id="QEE50147.1"/>
    </source>
</evidence>
<dbReference type="AlphaFoldDB" id="A0A5B9FZF3"/>
<reference evidence="2 3" key="1">
    <citation type="submission" date="2019-08" db="EMBL/GenBank/DDBJ databases">
        <title>Flavobacterium alkalisoli sp. nov., isolated from rhizosphere soil of Suaeda salsa.</title>
        <authorList>
            <person name="Sun J.-Q."/>
            <person name="Xu L."/>
        </authorList>
    </citation>
    <scope>NUCLEOTIDE SEQUENCE [LARGE SCALE GENOMIC DNA]</scope>
    <source>
        <strain evidence="2 3">XS-5</strain>
    </source>
</reference>
<name>A0A5B9FZF3_9FLAO</name>
<dbReference type="RefSeq" id="WP_147583634.1">
    <property type="nucleotide sequence ID" value="NZ_CP042831.1"/>
</dbReference>
<dbReference type="InterPro" id="IPR008993">
    <property type="entry name" value="TIMP-like_OB-fold"/>
</dbReference>
<sequence>MKKLSIFLVSLLILFPSPAMACSCIGKSVLKHEFNYVNVVFTGRVLAERDIKQRILPEIEEEDEHLGDRFYYTFSKEFTFLVEELHKGKAVTDTIKVITGYGKGDCGYRFKTGEKYIVFSYYTQAYFERETEQKKFLETNICGYTKPYDRFSEKEIRKLHKLQKRYKKKNP</sequence>
<keyword evidence="1" id="KW-0732">Signal</keyword>
<dbReference type="OrthoDB" id="1260598at2"/>
<keyword evidence="3" id="KW-1185">Reference proteome</keyword>
<dbReference type="SUPFAM" id="SSF50242">
    <property type="entry name" value="TIMP-like"/>
    <property type="match status" value="1"/>
</dbReference>